<feature type="compositionally biased region" description="Polar residues" evidence="1">
    <location>
        <begin position="195"/>
        <end position="204"/>
    </location>
</feature>
<name>A0A8J4Y957_CHIOP</name>
<dbReference type="AlphaFoldDB" id="A0A8J4Y957"/>
<feature type="compositionally biased region" description="Polar residues" evidence="1">
    <location>
        <begin position="295"/>
        <end position="320"/>
    </location>
</feature>
<gene>
    <name evidence="2" type="ORF">GWK47_050326</name>
</gene>
<sequence>MADILSDLKEGGDDGTPNTVVPVREEPSGLQCAPSGVCGQDPHLNKEATLHATEVQQGECESNTIHPVQARDAKPSEEAVDEPGRLAVTDGSEAAEAFKKQDDEIGLGFDKSEVAKANVSQAKDPPEGEHDQAEGKKLMTEHNESPPHEGASCETLSVVTKSSESPPALYDGTSEHSPPTTSELPAEVLKKSDIPTENCSSSVDGCQELPRSLSNPILSSTEIPTDADLHSSGSVSSDPQQEKITEALTESQGSSKCSSHIASSETAEIEGNSTLLSCSSTASDLCVAKEVQHSVVDSPSQSSPLALVPTETSSAEQESGNKMAMLVNQSLGKETEPDSQMCPQSTESKSLDKVSGEKDGAVTEGEENSAENEVPGNPENHDGEMIVEQLKSCNNAHLISETDTETLPQIVAIRSLSHEHATEEYTYRGKPTAPTSLEMEATKMKIVPILVSEPLKPVTIGSSLQPLEEVQEASVEVQEASVVEDTSFSTDIAIIDSSADEADSIGGLVINNVIGAADGVADFQPDEVETEKELTDISASAPQLEDSSDSGDERGPSAKRRKLENGPNSVEDKSNSAKKVILKVIPVKNGHGLWDSMKLQEVLLTNGTILLQIHASKESMELFEPDKNDQTIDFTAIMAEAKDDDHALALGRVEPECDDPLGFINTSQPPQTTTFRPSYGRPFAHSHIRSTALMPAMPRPTFKHLQTPQQYHMKNEVLGLPPPLEFEEPQIGPSSSDWSGMYPTFCFHIFIPHCDHIITPPFHPSLYTVQQVTPHAGGRTWHLEHVGNIHKALATVAIQDCTPSVTKDVPSHPASSHSLSHLCVTRL</sequence>
<feature type="compositionally biased region" description="Polar residues" evidence="1">
    <location>
        <begin position="154"/>
        <end position="165"/>
    </location>
</feature>
<feature type="region of interest" description="Disordered" evidence="1">
    <location>
        <begin position="527"/>
        <end position="574"/>
    </location>
</feature>
<feature type="region of interest" description="Disordered" evidence="1">
    <location>
        <begin position="291"/>
        <end position="382"/>
    </location>
</feature>
<protein>
    <submittedName>
        <fullName evidence="2">Uncharacterized protein</fullName>
    </submittedName>
</protein>
<dbReference type="EMBL" id="JACEEZ010014409">
    <property type="protein sequence ID" value="KAG0719511.1"/>
    <property type="molecule type" value="Genomic_DNA"/>
</dbReference>
<accession>A0A8J4Y957</accession>
<feature type="compositionally biased region" description="Basic and acidic residues" evidence="1">
    <location>
        <begin position="1"/>
        <end position="12"/>
    </location>
</feature>
<evidence type="ECO:0000256" key="1">
    <source>
        <dbReference type="SAM" id="MobiDB-lite"/>
    </source>
</evidence>
<organism evidence="2 3">
    <name type="scientific">Chionoecetes opilio</name>
    <name type="common">Atlantic snow crab</name>
    <name type="synonym">Cancer opilio</name>
    <dbReference type="NCBI Taxonomy" id="41210"/>
    <lineage>
        <taxon>Eukaryota</taxon>
        <taxon>Metazoa</taxon>
        <taxon>Ecdysozoa</taxon>
        <taxon>Arthropoda</taxon>
        <taxon>Crustacea</taxon>
        <taxon>Multicrustacea</taxon>
        <taxon>Malacostraca</taxon>
        <taxon>Eumalacostraca</taxon>
        <taxon>Eucarida</taxon>
        <taxon>Decapoda</taxon>
        <taxon>Pleocyemata</taxon>
        <taxon>Brachyura</taxon>
        <taxon>Eubrachyura</taxon>
        <taxon>Majoidea</taxon>
        <taxon>Majidae</taxon>
        <taxon>Chionoecetes</taxon>
    </lineage>
</organism>
<feature type="compositionally biased region" description="Polar residues" evidence="1">
    <location>
        <begin position="55"/>
        <end position="66"/>
    </location>
</feature>
<keyword evidence="3" id="KW-1185">Reference proteome</keyword>
<feature type="compositionally biased region" description="Polar residues" evidence="1">
    <location>
        <begin position="212"/>
        <end position="223"/>
    </location>
</feature>
<comment type="caution">
    <text evidence="2">The sequence shown here is derived from an EMBL/GenBank/DDBJ whole genome shotgun (WGS) entry which is preliminary data.</text>
</comment>
<feature type="region of interest" description="Disordered" evidence="1">
    <location>
        <begin position="1"/>
        <end position="36"/>
    </location>
</feature>
<dbReference type="OrthoDB" id="6380071at2759"/>
<feature type="region of interest" description="Disordered" evidence="1">
    <location>
        <begin position="55"/>
        <end position="274"/>
    </location>
</feature>
<reference evidence="2" key="1">
    <citation type="submission" date="2020-07" db="EMBL/GenBank/DDBJ databases">
        <title>The High-quality genome of the commercially important snow crab, Chionoecetes opilio.</title>
        <authorList>
            <person name="Jeong J.-H."/>
            <person name="Ryu S."/>
        </authorList>
    </citation>
    <scope>NUCLEOTIDE SEQUENCE</scope>
    <source>
        <strain evidence="2">MADBK_172401_WGS</strain>
        <tissue evidence="2">Digestive gland</tissue>
    </source>
</reference>
<evidence type="ECO:0000313" key="2">
    <source>
        <dbReference type="EMBL" id="KAG0719511.1"/>
    </source>
</evidence>
<proteinExistence type="predicted"/>
<evidence type="ECO:0000313" key="3">
    <source>
        <dbReference type="Proteomes" id="UP000770661"/>
    </source>
</evidence>
<dbReference type="Proteomes" id="UP000770661">
    <property type="component" value="Unassembled WGS sequence"/>
</dbReference>
<feature type="compositionally biased region" description="Polar residues" evidence="1">
    <location>
        <begin position="248"/>
        <end position="274"/>
    </location>
</feature>
<feature type="compositionally biased region" description="Basic and acidic residues" evidence="1">
    <location>
        <begin position="349"/>
        <end position="361"/>
    </location>
</feature>
<feature type="compositionally biased region" description="Basic and acidic residues" evidence="1">
    <location>
        <begin position="124"/>
        <end position="147"/>
    </location>
</feature>